<proteinExistence type="inferred from homology"/>
<evidence type="ECO:0000256" key="5">
    <source>
        <dbReference type="SAM" id="MobiDB-lite"/>
    </source>
</evidence>
<keyword evidence="1" id="KW-0285">Flavoprotein</keyword>
<evidence type="ECO:0000313" key="7">
    <source>
        <dbReference type="Proteomes" id="UP000204221"/>
    </source>
</evidence>
<evidence type="ECO:0000313" key="6">
    <source>
        <dbReference type="EMBL" id="ASO20923.1"/>
    </source>
</evidence>
<sequence>MADQHDSRENEHGAGSSTRPMTGEEYVDSLRDDREVYLYGERVEDVTTHPAFRNPVRMTARLYDALHDPARRSVLTTATDSGGDGYTHRFFTTPHSAADLVADQRAIAEWSRLSYGWMGRSPDYKASFLGTLGANADFYEPFADNARRWYREAQEKVLYWNHAIVHPPVDRHRPPDEVADVFIHVEKETDAGLIVSGAKVVATASAITHHNFIAHYGLPIKERRFALIATVPMAAAGVKLICRTSYAATAAVMGSPFDHPLSSRLDENDTILVLDRVLIPWENVFVYGDLGKVQMFTARSGFPERFTFHGCTRLAVKLEFLAGLLAKALELTGTRDFRGVQTRLGEVLAWRNLFWGLSDAAARNPVPWRNGSVLPNPEYGMAYRWFMQLGYPRIKEIIQQDVAGGLIYLNSSAEDFKNPEIRPYLDRYLRGSDGSDAVQRVKVMKLLWDAVGSEFGGRHELYERNYAGNHENTRIELLSAQTVNGRIDDYKAFVDACLEEYDLDGWTVPDLSSFDELRRIRHDTLTGGRSNSGERPHPAGFEQSRVDEKEIG</sequence>
<organism evidence="6 7">
    <name type="scientific">Actinoalloteichus hoggarensis</name>
    <dbReference type="NCBI Taxonomy" id="1470176"/>
    <lineage>
        <taxon>Bacteria</taxon>
        <taxon>Bacillati</taxon>
        <taxon>Actinomycetota</taxon>
        <taxon>Actinomycetes</taxon>
        <taxon>Pseudonocardiales</taxon>
        <taxon>Pseudonocardiaceae</taxon>
        <taxon>Actinoalloteichus</taxon>
    </lineage>
</organism>
<evidence type="ECO:0000256" key="1">
    <source>
        <dbReference type="ARBA" id="ARBA00022630"/>
    </source>
</evidence>
<accession>A0A221W5B2</accession>
<dbReference type="InterPro" id="IPR024677">
    <property type="entry name" value="HpaB/PvcC"/>
</dbReference>
<dbReference type="InterPro" id="IPR036250">
    <property type="entry name" value="AcylCo_DH-like_C"/>
</dbReference>
<comment type="similarity">
    <text evidence="4">Belongs to the FADH(2)-utilizing monooxygenase family.</text>
</comment>
<dbReference type="EC" id="1.14.13.29" evidence="6"/>
<dbReference type="SUPFAM" id="SSF56645">
    <property type="entry name" value="Acyl-CoA dehydrogenase NM domain-like"/>
    <property type="match status" value="1"/>
</dbReference>
<feature type="compositionally biased region" description="Basic and acidic residues" evidence="5">
    <location>
        <begin position="1"/>
        <end position="12"/>
    </location>
</feature>
<dbReference type="InterPro" id="IPR024719">
    <property type="entry name" value="HpaB/PvcC/4-BUDH_C"/>
</dbReference>
<dbReference type="AlphaFoldDB" id="A0A221W5B2"/>
<dbReference type="InterPro" id="IPR046373">
    <property type="entry name" value="Acyl-CoA_Oxase/DH_mid-dom_sf"/>
</dbReference>
<dbReference type="Pfam" id="PF03241">
    <property type="entry name" value="HpaB"/>
    <property type="match status" value="1"/>
</dbReference>
<dbReference type="FunFam" id="1.10.3140.10:FF:000001">
    <property type="entry name" value="4-hydroxyphenylacetate 3-monooxygenase oxygenase component"/>
    <property type="match status" value="1"/>
</dbReference>
<dbReference type="Gene3D" id="1.10.3140.10">
    <property type="entry name" value="4-hydroxybutyryl-coa dehydratase, domain 1"/>
    <property type="match status" value="1"/>
</dbReference>
<dbReference type="InterPro" id="IPR024674">
    <property type="entry name" value="HpaB/PvcC/4-BUDH_N"/>
</dbReference>
<feature type="region of interest" description="Disordered" evidence="5">
    <location>
        <begin position="525"/>
        <end position="552"/>
    </location>
</feature>
<dbReference type="RefSeq" id="WP_157736864.1">
    <property type="nucleotide sequence ID" value="NZ_CP022521.1"/>
</dbReference>
<name>A0A221W5B2_9PSEU</name>
<protein>
    <submittedName>
        <fullName evidence="6">4-nitrophenol 2-monooxygenase, oxygenase component</fullName>
        <ecNumber evidence="6">1.14.13.29</ecNumber>
    </submittedName>
</protein>
<gene>
    <name evidence="6" type="primary">nphA1</name>
    <name evidence="6" type="ORF">AHOG_16485</name>
</gene>
<dbReference type="Pfam" id="PF11794">
    <property type="entry name" value="HpaB_N"/>
    <property type="match status" value="1"/>
</dbReference>
<dbReference type="Gene3D" id="1.20.140.10">
    <property type="entry name" value="Butyryl-CoA Dehydrogenase, subunit A, domain 3"/>
    <property type="match status" value="1"/>
</dbReference>
<dbReference type="PIRSF" id="PIRSF000331">
    <property type="entry name" value="HpaA_HpaB"/>
    <property type="match status" value="1"/>
</dbReference>
<keyword evidence="7" id="KW-1185">Reference proteome</keyword>
<dbReference type="PANTHER" id="PTHR36117:SF3">
    <property type="entry name" value="4-HYDROXYPHENYLACETATE 3-MONOOXYGENASE-RELATED"/>
    <property type="match status" value="1"/>
</dbReference>
<dbReference type="GO" id="GO:0018601">
    <property type="term" value="F:4-nitrophenol 2-monooxygenase activity"/>
    <property type="evidence" value="ECO:0007669"/>
    <property type="project" value="UniProtKB-EC"/>
</dbReference>
<dbReference type="SUPFAM" id="SSF47203">
    <property type="entry name" value="Acyl-CoA dehydrogenase C-terminal domain-like"/>
    <property type="match status" value="1"/>
</dbReference>
<dbReference type="KEGG" id="ahg:AHOG_16485"/>
<dbReference type="Proteomes" id="UP000204221">
    <property type="component" value="Chromosome"/>
</dbReference>
<dbReference type="PANTHER" id="PTHR36117">
    <property type="entry name" value="4-HYDROXYPHENYLACETATE 3-MONOOXYGENASE-RELATED"/>
    <property type="match status" value="1"/>
</dbReference>
<keyword evidence="6" id="KW-0503">Monooxygenase</keyword>
<dbReference type="OrthoDB" id="9785230at2"/>
<dbReference type="PIRSF" id="PIRSF500125">
    <property type="entry name" value="4_HPA_large"/>
    <property type="match status" value="1"/>
</dbReference>
<dbReference type="Gene3D" id="2.40.110.10">
    <property type="entry name" value="Butyryl-CoA Dehydrogenase, subunit A, domain 2"/>
    <property type="match status" value="1"/>
</dbReference>
<dbReference type="InterPro" id="IPR009100">
    <property type="entry name" value="AcylCoA_DH/oxidase_NM_dom_sf"/>
</dbReference>
<dbReference type="GO" id="GO:0016627">
    <property type="term" value="F:oxidoreductase activity, acting on the CH-CH group of donors"/>
    <property type="evidence" value="ECO:0007669"/>
    <property type="project" value="InterPro"/>
</dbReference>
<evidence type="ECO:0000256" key="4">
    <source>
        <dbReference type="ARBA" id="ARBA00061227"/>
    </source>
</evidence>
<keyword evidence="3 6" id="KW-0560">Oxidoreductase</keyword>
<dbReference type="InterPro" id="IPR004925">
    <property type="entry name" value="HpaB/PvcC/4-BUDH"/>
</dbReference>
<evidence type="ECO:0000256" key="2">
    <source>
        <dbReference type="ARBA" id="ARBA00022827"/>
    </source>
</evidence>
<reference evidence="6 7" key="1">
    <citation type="submission" date="2017-07" db="EMBL/GenBank/DDBJ databases">
        <title>Complete genome sequence of Actinoalloteichus hoggarensis DSM 45943, type strain of Actinoalloteichus hoggarensis.</title>
        <authorList>
            <person name="Ruckert C."/>
            <person name="Nouioui I."/>
            <person name="Willmese J."/>
            <person name="van Wezel G."/>
            <person name="Klenk H.-P."/>
            <person name="Kalinowski J."/>
            <person name="Zotchev S.B."/>
        </authorList>
    </citation>
    <scope>NUCLEOTIDE SEQUENCE [LARGE SCALE GENOMIC DNA]</scope>
    <source>
        <strain evidence="6 7">DSM 45943</strain>
    </source>
</reference>
<evidence type="ECO:0000256" key="3">
    <source>
        <dbReference type="ARBA" id="ARBA00023002"/>
    </source>
</evidence>
<keyword evidence="2" id="KW-0274">FAD</keyword>
<dbReference type="EMBL" id="CP022521">
    <property type="protein sequence ID" value="ASO20923.1"/>
    <property type="molecule type" value="Genomic_DNA"/>
</dbReference>
<feature type="region of interest" description="Disordered" evidence="5">
    <location>
        <begin position="1"/>
        <end position="25"/>
    </location>
</feature>
<dbReference type="FunFam" id="2.40.110.10:FF:000026">
    <property type="entry name" value="4-hydroxyphenylacetate 3-monooxygenase oxygenase component"/>
    <property type="match status" value="1"/>
</dbReference>